<feature type="compositionally biased region" description="Basic and acidic residues" evidence="1">
    <location>
        <begin position="157"/>
        <end position="168"/>
    </location>
</feature>
<proteinExistence type="predicted"/>
<dbReference type="AlphaFoldDB" id="A0A517LI89"/>
<dbReference type="EMBL" id="CP042197">
    <property type="protein sequence ID" value="QDS75358.1"/>
    <property type="molecule type" value="Genomic_DNA"/>
</dbReference>
<gene>
    <name evidence="2" type="ORF">FKW77_002257</name>
</gene>
<dbReference type="OrthoDB" id="10642127at2759"/>
<feature type="compositionally biased region" description="Basic residues" evidence="1">
    <location>
        <begin position="140"/>
        <end position="149"/>
    </location>
</feature>
<feature type="compositionally biased region" description="Polar residues" evidence="1">
    <location>
        <begin position="77"/>
        <end position="94"/>
    </location>
</feature>
<keyword evidence="3" id="KW-1185">Reference proteome</keyword>
<evidence type="ECO:0000313" key="2">
    <source>
        <dbReference type="EMBL" id="QDS75358.1"/>
    </source>
</evidence>
<organism evidence="2 3">
    <name type="scientific">Venturia effusa</name>
    <dbReference type="NCBI Taxonomy" id="50376"/>
    <lineage>
        <taxon>Eukaryota</taxon>
        <taxon>Fungi</taxon>
        <taxon>Dikarya</taxon>
        <taxon>Ascomycota</taxon>
        <taxon>Pezizomycotina</taxon>
        <taxon>Dothideomycetes</taxon>
        <taxon>Pleosporomycetidae</taxon>
        <taxon>Venturiales</taxon>
        <taxon>Venturiaceae</taxon>
        <taxon>Venturia</taxon>
    </lineage>
</organism>
<evidence type="ECO:0000256" key="1">
    <source>
        <dbReference type="SAM" id="MobiDB-lite"/>
    </source>
</evidence>
<feature type="compositionally biased region" description="Polar residues" evidence="1">
    <location>
        <begin position="37"/>
        <end position="48"/>
    </location>
</feature>
<protein>
    <submittedName>
        <fullName evidence="2">Uncharacterized protein</fullName>
    </submittedName>
</protein>
<sequence length="168" mass="18113">MSVAAGSQTSVNNKRASFYSRLIGPSGLPSSPSPRSCATSECSSNSPRSPAAGWQSPAPASLHPQSPPGPPSPCYSMKTQSSAVTTSSKHGQQSAVRYVPMNYKSDYYAPVSSILGAESAVEKEKKGASRLRSMFSRMTGGKKRGKRRKREEEVEEVTAHNDYMDDEY</sequence>
<accession>A0A517LI89</accession>
<feature type="compositionally biased region" description="Low complexity" evidence="1">
    <location>
        <begin position="21"/>
        <end position="36"/>
    </location>
</feature>
<name>A0A517LI89_9PEZI</name>
<evidence type="ECO:0000313" key="3">
    <source>
        <dbReference type="Proteomes" id="UP000316270"/>
    </source>
</evidence>
<reference evidence="2 3" key="1">
    <citation type="submission" date="2019-07" db="EMBL/GenBank/DDBJ databases">
        <title>Finished genome of Venturia effusa.</title>
        <authorList>
            <person name="Young C.A."/>
            <person name="Cox M.P."/>
            <person name="Ganley A.R.D."/>
            <person name="David W.J."/>
        </authorList>
    </citation>
    <scope>NUCLEOTIDE SEQUENCE [LARGE SCALE GENOMIC DNA]</scope>
    <source>
        <strain evidence="3">albino</strain>
    </source>
</reference>
<dbReference type="Proteomes" id="UP000316270">
    <property type="component" value="Chromosome 13"/>
</dbReference>
<feature type="region of interest" description="Disordered" evidence="1">
    <location>
        <begin position="21"/>
        <end position="94"/>
    </location>
</feature>
<feature type="region of interest" description="Disordered" evidence="1">
    <location>
        <begin position="133"/>
        <end position="168"/>
    </location>
</feature>